<proteinExistence type="predicted"/>
<comment type="caution">
    <text evidence="1">The sequence shown here is derived from an EMBL/GenBank/DDBJ whole genome shotgun (WGS) entry which is preliminary data.</text>
</comment>
<name>A0A2J8V2S2_PONAB</name>
<protein>
    <submittedName>
        <fullName evidence="1">T0078241 isoform 1</fullName>
    </submittedName>
</protein>
<dbReference type="AlphaFoldDB" id="A0A2J8V2S2"/>
<reference evidence="1" key="1">
    <citation type="submission" date="2017-12" db="EMBL/GenBank/DDBJ databases">
        <title>High-resolution comparative analysis of great ape genomes.</title>
        <authorList>
            <person name="Pollen A."/>
            <person name="Hastie A."/>
            <person name="Hormozdiari F."/>
            <person name="Dougherty M."/>
            <person name="Liu R."/>
            <person name="Chaisson M."/>
            <person name="Hoppe E."/>
            <person name="Hill C."/>
            <person name="Pang A."/>
            <person name="Hillier L."/>
            <person name="Baker C."/>
            <person name="Armstrong J."/>
            <person name="Shendure J."/>
            <person name="Paten B."/>
            <person name="Wilson R."/>
            <person name="Chao H."/>
            <person name="Schneider V."/>
            <person name="Ventura M."/>
            <person name="Kronenberg Z."/>
            <person name="Murali S."/>
            <person name="Gordon D."/>
            <person name="Cantsilieris S."/>
            <person name="Munson K."/>
            <person name="Nelson B."/>
            <person name="Raja A."/>
            <person name="Underwood J."/>
            <person name="Diekhans M."/>
            <person name="Fiddes I."/>
            <person name="Haussler D."/>
            <person name="Eichler E."/>
        </authorList>
    </citation>
    <scope>NUCLEOTIDE SEQUENCE [LARGE SCALE GENOMIC DNA]</scope>
    <source>
        <strain evidence="1">Susie</strain>
    </source>
</reference>
<accession>A0A2J8V2S2</accession>
<dbReference type="EMBL" id="NDHI03003435">
    <property type="protein sequence ID" value="PNJ51828.1"/>
    <property type="molecule type" value="Genomic_DNA"/>
</dbReference>
<sequence length="88" mass="10032">MRRPWATVGLLGILRLRLVEPPTGPTGFLRLRLSPRLHERSRTWLLLPPEAFLLFTLCPVPPNPATLYWQGAPGPCFRDHPRTNPKSL</sequence>
<gene>
    <name evidence="1" type="ORF">CR201_G0022701</name>
</gene>
<evidence type="ECO:0000313" key="1">
    <source>
        <dbReference type="EMBL" id="PNJ51828.1"/>
    </source>
</evidence>
<organism evidence="1">
    <name type="scientific">Pongo abelii</name>
    <name type="common">Sumatran orangutan</name>
    <name type="synonym">Pongo pygmaeus abelii</name>
    <dbReference type="NCBI Taxonomy" id="9601"/>
    <lineage>
        <taxon>Eukaryota</taxon>
        <taxon>Metazoa</taxon>
        <taxon>Chordata</taxon>
        <taxon>Craniata</taxon>
        <taxon>Vertebrata</taxon>
        <taxon>Euteleostomi</taxon>
        <taxon>Mammalia</taxon>
        <taxon>Eutheria</taxon>
        <taxon>Euarchontoglires</taxon>
        <taxon>Primates</taxon>
        <taxon>Haplorrhini</taxon>
        <taxon>Catarrhini</taxon>
        <taxon>Hominidae</taxon>
        <taxon>Pongo</taxon>
    </lineage>
</organism>